<dbReference type="Gene3D" id="3.30.70.270">
    <property type="match status" value="1"/>
</dbReference>
<dbReference type="CDD" id="cd00303">
    <property type="entry name" value="retropepsin_like"/>
    <property type="match status" value="1"/>
</dbReference>
<comment type="caution">
    <text evidence="2">The sequence shown here is derived from an EMBL/GenBank/DDBJ whole genome shotgun (WGS) entry which is preliminary data.</text>
</comment>
<dbReference type="Proteomes" id="UP000321947">
    <property type="component" value="Unassembled WGS sequence"/>
</dbReference>
<dbReference type="Proteomes" id="UP000321393">
    <property type="component" value="Unassembled WGS sequence"/>
</dbReference>
<evidence type="ECO:0000313" key="3">
    <source>
        <dbReference type="Proteomes" id="UP000321393"/>
    </source>
</evidence>
<dbReference type="PANTHER" id="PTHR12917">
    <property type="entry name" value="ASPARTYL PROTEASE DDI-RELATED"/>
    <property type="match status" value="1"/>
</dbReference>
<proteinExistence type="predicted"/>
<dbReference type="EMBL" id="SSTD01000132">
    <property type="protein sequence ID" value="TYK31564.1"/>
    <property type="molecule type" value="Genomic_DNA"/>
</dbReference>
<dbReference type="EMBL" id="SSTE01012402">
    <property type="protein sequence ID" value="KAA0048769.1"/>
    <property type="molecule type" value="Genomic_DNA"/>
</dbReference>
<dbReference type="SUPFAM" id="SSF56672">
    <property type="entry name" value="DNA/RNA polymerases"/>
    <property type="match status" value="1"/>
</dbReference>
<accession>A0A5D3E6G4</accession>
<dbReference type="InterPro" id="IPR043128">
    <property type="entry name" value="Rev_trsase/Diguanyl_cyclase"/>
</dbReference>
<dbReference type="OrthoDB" id="1001751at2759"/>
<evidence type="ECO:0008006" key="5">
    <source>
        <dbReference type="Google" id="ProtNLM"/>
    </source>
</evidence>
<dbReference type="InterPro" id="IPR043502">
    <property type="entry name" value="DNA/RNA_pol_sf"/>
</dbReference>
<dbReference type="Pfam" id="PF13975">
    <property type="entry name" value="gag-asp_proteas"/>
    <property type="match status" value="1"/>
</dbReference>
<evidence type="ECO:0000313" key="4">
    <source>
        <dbReference type="Proteomes" id="UP000321947"/>
    </source>
</evidence>
<evidence type="ECO:0000313" key="1">
    <source>
        <dbReference type="EMBL" id="KAA0048769.1"/>
    </source>
</evidence>
<protein>
    <recommendedName>
        <fullName evidence="5">Asp_protease_2 domain-containing protein</fullName>
    </recommendedName>
</protein>
<sequence length="247" mass="28567">MVDFGATYNFITEAEARRLRLRWEKDSERMKTVNSVALPIVRLVKWMMMKLEGWKGPVDFVVVKMDDFDVVLGMEFLLEHQVIPMPSAKCLVITGSFSTVVQVDICQPNRFLTRASSLTELLKEDIQWGENSECQAAFDGLKQAMIEGPILGVADATKPFKVETERFICMLEEYLDSPTRRSQFKIDGRRHFVLSSLVDRPYVGNNPQFHKFVKEWEQMADIARACLEKASRQIEKRADQKRCPFEF</sequence>
<name>A0A5D3E6G4_CUCMM</name>
<evidence type="ECO:0000313" key="2">
    <source>
        <dbReference type="EMBL" id="TYK31564.1"/>
    </source>
</evidence>
<dbReference type="Gene3D" id="2.40.70.10">
    <property type="entry name" value="Acid Proteases"/>
    <property type="match status" value="1"/>
</dbReference>
<dbReference type="AlphaFoldDB" id="A0A5D3E6G4"/>
<gene>
    <name evidence="2" type="ORF">E5676_scaffold172G00580</name>
    <name evidence="1" type="ORF">E6C27_scaffold43G00770</name>
</gene>
<organism evidence="2 4">
    <name type="scientific">Cucumis melo var. makuwa</name>
    <name type="common">Oriental melon</name>
    <dbReference type="NCBI Taxonomy" id="1194695"/>
    <lineage>
        <taxon>Eukaryota</taxon>
        <taxon>Viridiplantae</taxon>
        <taxon>Streptophyta</taxon>
        <taxon>Embryophyta</taxon>
        <taxon>Tracheophyta</taxon>
        <taxon>Spermatophyta</taxon>
        <taxon>Magnoliopsida</taxon>
        <taxon>eudicotyledons</taxon>
        <taxon>Gunneridae</taxon>
        <taxon>Pentapetalae</taxon>
        <taxon>rosids</taxon>
        <taxon>fabids</taxon>
        <taxon>Cucurbitales</taxon>
        <taxon>Cucurbitaceae</taxon>
        <taxon>Benincaseae</taxon>
        <taxon>Cucumis</taxon>
    </lineage>
</organism>
<dbReference type="PANTHER" id="PTHR12917:SF18">
    <property type="entry name" value="DNA DAMAGE-INDUCIBLE PROTEIN 1-LIKE"/>
    <property type="match status" value="1"/>
</dbReference>
<reference evidence="3 4" key="1">
    <citation type="submission" date="2019-08" db="EMBL/GenBank/DDBJ databases">
        <title>Draft genome sequences of two oriental melons (Cucumis melo L. var makuwa).</title>
        <authorList>
            <person name="Kwon S.-Y."/>
        </authorList>
    </citation>
    <scope>NUCLEOTIDE SEQUENCE [LARGE SCALE GENOMIC DNA]</scope>
    <source>
        <strain evidence="4">cv. Chang Bougi</strain>
        <strain evidence="3">cv. SW 3</strain>
        <tissue evidence="2">Leaf</tissue>
    </source>
</reference>
<dbReference type="InterPro" id="IPR021109">
    <property type="entry name" value="Peptidase_aspartic_dom_sf"/>
</dbReference>